<dbReference type="PANTHER" id="PTHR31876">
    <property type="entry name" value="COV-LIKE PROTEIN 1"/>
    <property type="match status" value="1"/>
</dbReference>
<sequence length="197" mass="21670">MSRIMRWFLEGLVVLVPILITVYLFSAGINLVADVLTQTIGPYLSRELPIHGRWQVVFISLVLVVGVTILIGAITHLWLGKHIVRLVDQVLTHIPLVKLVYAAIKDGVNAIIGDRREFDKPVLVSIGEMQVPGFITRNSTEDFGLDNHVAVYFPMAFSIAGRVVLVPADKVRPLDNSSAEVMSFLVSGGVTSGKKKR</sequence>
<evidence type="ECO:0000256" key="1">
    <source>
        <dbReference type="SAM" id="Phobius"/>
    </source>
</evidence>
<dbReference type="Pfam" id="PF04367">
    <property type="entry name" value="DUF502"/>
    <property type="match status" value="1"/>
</dbReference>
<dbReference type="InterPro" id="IPR007462">
    <property type="entry name" value="COV1-like"/>
</dbReference>
<protein>
    <submittedName>
        <fullName evidence="2">DUF502 domain-containing protein</fullName>
    </submittedName>
</protein>
<name>A0ABP8V167_9GAMM</name>
<gene>
    <name evidence="2" type="ORF">GCM10023116_19390</name>
</gene>
<keyword evidence="1" id="KW-0812">Transmembrane</keyword>
<organism evidence="2 3">
    <name type="scientific">Kistimonas scapharcae</name>
    <dbReference type="NCBI Taxonomy" id="1036133"/>
    <lineage>
        <taxon>Bacteria</taxon>
        <taxon>Pseudomonadati</taxon>
        <taxon>Pseudomonadota</taxon>
        <taxon>Gammaproteobacteria</taxon>
        <taxon>Oceanospirillales</taxon>
        <taxon>Endozoicomonadaceae</taxon>
        <taxon>Kistimonas</taxon>
    </lineage>
</organism>
<dbReference type="PANTHER" id="PTHR31876:SF26">
    <property type="entry name" value="PROTEIN LIKE COV 2"/>
    <property type="match status" value="1"/>
</dbReference>
<evidence type="ECO:0000313" key="3">
    <source>
        <dbReference type="Proteomes" id="UP001500604"/>
    </source>
</evidence>
<proteinExistence type="predicted"/>
<evidence type="ECO:0000313" key="2">
    <source>
        <dbReference type="EMBL" id="GAA4649661.1"/>
    </source>
</evidence>
<feature type="transmembrane region" description="Helical" evidence="1">
    <location>
        <begin position="53"/>
        <end position="79"/>
    </location>
</feature>
<keyword evidence="3" id="KW-1185">Reference proteome</keyword>
<comment type="caution">
    <text evidence="2">The sequence shown here is derived from an EMBL/GenBank/DDBJ whole genome shotgun (WGS) entry which is preliminary data.</text>
</comment>
<dbReference type="RefSeq" id="WP_345195614.1">
    <property type="nucleotide sequence ID" value="NZ_BAABFL010000244.1"/>
</dbReference>
<feature type="transmembrane region" description="Helical" evidence="1">
    <location>
        <begin position="12"/>
        <end position="33"/>
    </location>
</feature>
<dbReference type="Proteomes" id="UP001500604">
    <property type="component" value="Unassembled WGS sequence"/>
</dbReference>
<keyword evidence="1" id="KW-0472">Membrane</keyword>
<reference evidence="3" key="1">
    <citation type="journal article" date="2019" name="Int. J. Syst. Evol. Microbiol.">
        <title>The Global Catalogue of Microorganisms (GCM) 10K type strain sequencing project: providing services to taxonomists for standard genome sequencing and annotation.</title>
        <authorList>
            <consortium name="The Broad Institute Genomics Platform"/>
            <consortium name="The Broad Institute Genome Sequencing Center for Infectious Disease"/>
            <person name="Wu L."/>
            <person name="Ma J."/>
        </authorList>
    </citation>
    <scope>NUCLEOTIDE SEQUENCE [LARGE SCALE GENOMIC DNA]</scope>
    <source>
        <strain evidence="3">JCM 17805</strain>
    </source>
</reference>
<accession>A0ABP8V167</accession>
<keyword evidence="1" id="KW-1133">Transmembrane helix</keyword>
<dbReference type="EMBL" id="BAABFL010000244">
    <property type="protein sequence ID" value="GAA4649661.1"/>
    <property type="molecule type" value="Genomic_DNA"/>
</dbReference>